<dbReference type="Gene3D" id="3.10.520.10">
    <property type="entry name" value="ApbE-like domains"/>
    <property type="match status" value="1"/>
</dbReference>
<evidence type="ECO:0000313" key="13">
    <source>
        <dbReference type="EMBL" id="AUO19734.1"/>
    </source>
</evidence>
<dbReference type="EC" id="2.7.1.180" evidence="1 10"/>
<keyword evidence="4 10" id="KW-0808">Transferase</keyword>
<evidence type="ECO:0000256" key="4">
    <source>
        <dbReference type="ARBA" id="ARBA00022679"/>
    </source>
</evidence>
<dbReference type="PANTHER" id="PTHR30040:SF2">
    <property type="entry name" value="FAD:PROTEIN FMN TRANSFERASE"/>
    <property type="match status" value="1"/>
</dbReference>
<evidence type="ECO:0000256" key="9">
    <source>
        <dbReference type="ARBA" id="ARBA00048540"/>
    </source>
</evidence>
<evidence type="ECO:0000313" key="14">
    <source>
        <dbReference type="Proteomes" id="UP000235589"/>
    </source>
</evidence>
<organism evidence="13 14">
    <name type="scientific">Monoglobus pectinilyticus</name>
    <dbReference type="NCBI Taxonomy" id="1981510"/>
    <lineage>
        <taxon>Bacteria</taxon>
        <taxon>Bacillati</taxon>
        <taxon>Bacillota</taxon>
        <taxon>Clostridia</taxon>
        <taxon>Monoglobales</taxon>
        <taxon>Monoglobaceae</taxon>
        <taxon>Monoglobus</taxon>
    </lineage>
</organism>
<evidence type="ECO:0000256" key="1">
    <source>
        <dbReference type="ARBA" id="ARBA00011955"/>
    </source>
</evidence>
<protein>
    <recommendedName>
        <fullName evidence="2 10">FAD:protein FMN transferase</fullName>
        <ecNumber evidence="1 10">2.7.1.180</ecNumber>
    </recommendedName>
    <alternativeName>
        <fullName evidence="8 10">Flavin transferase</fullName>
    </alternativeName>
</protein>
<evidence type="ECO:0000256" key="3">
    <source>
        <dbReference type="ARBA" id="ARBA00022630"/>
    </source>
</evidence>
<evidence type="ECO:0000256" key="7">
    <source>
        <dbReference type="ARBA" id="ARBA00022842"/>
    </source>
</evidence>
<comment type="similarity">
    <text evidence="10">Belongs to the ApbE family.</text>
</comment>
<evidence type="ECO:0000256" key="10">
    <source>
        <dbReference type="PIRNR" id="PIRNR006268"/>
    </source>
</evidence>
<dbReference type="InterPro" id="IPR003374">
    <property type="entry name" value="ApbE-like_sf"/>
</dbReference>
<keyword evidence="7 10" id="KW-0460">Magnesium</keyword>
<dbReference type="Pfam" id="PF02424">
    <property type="entry name" value="ApbE"/>
    <property type="match status" value="1"/>
</dbReference>
<comment type="catalytic activity">
    <reaction evidence="9 10">
        <text>L-threonyl-[protein] + FAD = FMN-L-threonyl-[protein] + AMP + H(+)</text>
        <dbReference type="Rhea" id="RHEA:36847"/>
        <dbReference type="Rhea" id="RHEA-COMP:11060"/>
        <dbReference type="Rhea" id="RHEA-COMP:11061"/>
        <dbReference type="ChEBI" id="CHEBI:15378"/>
        <dbReference type="ChEBI" id="CHEBI:30013"/>
        <dbReference type="ChEBI" id="CHEBI:57692"/>
        <dbReference type="ChEBI" id="CHEBI:74257"/>
        <dbReference type="ChEBI" id="CHEBI:456215"/>
        <dbReference type="EC" id="2.7.1.180"/>
    </reaction>
</comment>
<keyword evidence="3 10" id="KW-0285">Flavoprotein</keyword>
<keyword evidence="12" id="KW-0812">Transmembrane</keyword>
<keyword evidence="12" id="KW-0472">Membrane</keyword>
<dbReference type="GeneID" id="98062968"/>
<proteinExistence type="inferred from homology"/>
<comment type="cofactor">
    <cofactor evidence="11">
        <name>Mg(2+)</name>
        <dbReference type="ChEBI" id="CHEBI:18420"/>
    </cofactor>
    <cofactor evidence="11">
        <name>Mn(2+)</name>
        <dbReference type="ChEBI" id="CHEBI:29035"/>
    </cofactor>
    <text evidence="11">Magnesium. Can also use manganese.</text>
</comment>
<dbReference type="RefSeq" id="WP_102365913.1">
    <property type="nucleotide sequence ID" value="NZ_CP020991.1"/>
</dbReference>
<name>A0A2K9P3B2_9FIRM</name>
<feature type="binding site" evidence="11">
    <location>
        <position position="213"/>
    </location>
    <ligand>
        <name>Mg(2+)</name>
        <dbReference type="ChEBI" id="CHEBI:18420"/>
    </ligand>
</feature>
<dbReference type="PIRSF" id="PIRSF006268">
    <property type="entry name" value="ApbE"/>
    <property type="match status" value="1"/>
</dbReference>
<evidence type="ECO:0000256" key="11">
    <source>
        <dbReference type="PIRSR" id="PIRSR006268-2"/>
    </source>
</evidence>
<evidence type="ECO:0000256" key="8">
    <source>
        <dbReference type="ARBA" id="ARBA00031306"/>
    </source>
</evidence>
<dbReference type="Proteomes" id="UP000235589">
    <property type="component" value="Chromosome"/>
</dbReference>
<keyword evidence="13" id="KW-0449">Lipoprotein</keyword>
<sequence>MFKKINPFLKNNKSFSENTKVIDFLCKSYIIVLMKNTKKHKIKKYMTYILLIVIIITMFSGCSAQYQTISDTQFILDTVCTITAGGVKNTKELISGAFDVVYKIQSNISYYDSGSTVSIFNSSPAGVPAALDPDTYTIVEKALEVSKASNGAFDITIAPVEELWDFKSESPVPPEQNLINENLKYVGYNNLILDSENKTLTKTIDGVKIDLGGCGKGYACQKALEYIEENYPDSYAILDFGGNVNVYGQNPKKINGSFTVGIQEPFAANGSYSEMVDITSGESIVTSGTYQRHFYYNNKNYHHILDPSTGTPSDSGFDSVSVISSSSLEADCLSTACLVLGETDGTKLANKFNAKTYWIKQRSN</sequence>
<dbReference type="GO" id="GO:0046872">
    <property type="term" value="F:metal ion binding"/>
    <property type="evidence" value="ECO:0007669"/>
    <property type="project" value="UniProtKB-UniRule"/>
</dbReference>
<feature type="transmembrane region" description="Helical" evidence="12">
    <location>
        <begin position="45"/>
        <end position="66"/>
    </location>
</feature>
<evidence type="ECO:0000256" key="5">
    <source>
        <dbReference type="ARBA" id="ARBA00022723"/>
    </source>
</evidence>
<dbReference type="PANTHER" id="PTHR30040">
    <property type="entry name" value="THIAMINE BIOSYNTHESIS LIPOPROTEIN APBE"/>
    <property type="match status" value="1"/>
</dbReference>
<gene>
    <name evidence="13" type="ORF">B9O19_01576</name>
</gene>
<accession>A0A2K9P3B2</accession>
<dbReference type="SUPFAM" id="SSF143631">
    <property type="entry name" value="ApbE-like"/>
    <property type="match status" value="1"/>
</dbReference>
<dbReference type="KEGG" id="mpec:B9O19_01576"/>
<dbReference type="EMBL" id="CP020991">
    <property type="protein sequence ID" value="AUO19734.1"/>
    <property type="molecule type" value="Genomic_DNA"/>
</dbReference>
<evidence type="ECO:0000256" key="12">
    <source>
        <dbReference type="SAM" id="Phobius"/>
    </source>
</evidence>
<evidence type="ECO:0000256" key="2">
    <source>
        <dbReference type="ARBA" id="ARBA00016337"/>
    </source>
</evidence>
<keyword evidence="12" id="KW-1133">Transmembrane helix</keyword>
<keyword evidence="5 10" id="KW-0479">Metal-binding</keyword>
<keyword evidence="14" id="KW-1185">Reference proteome</keyword>
<evidence type="ECO:0000256" key="6">
    <source>
        <dbReference type="ARBA" id="ARBA00022827"/>
    </source>
</evidence>
<dbReference type="GO" id="GO:0016740">
    <property type="term" value="F:transferase activity"/>
    <property type="evidence" value="ECO:0007669"/>
    <property type="project" value="UniProtKB-UniRule"/>
</dbReference>
<dbReference type="AlphaFoldDB" id="A0A2K9P3B2"/>
<keyword evidence="6 10" id="KW-0274">FAD</keyword>
<reference evidence="13 14" key="1">
    <citation type="submission" date="2017-04" db="EMBL/GenBank/DDBJ databases">
        <title>Monoglobus pectinilyticus 14 draft genome.</title>
        <authorList>
            <person name="Kim C."/>
            <person name="Rosendale D.I."/>
            <person name="Kelly W.J."/>
            <person name="Tannock G.W."/>
            <person name="Patchett M.L."/>
            <person name="Jordens J.Z."/>
        </authorList>
    </citation>
    <scope>NUCLEOTIDE SEQUENCE [LARGE SCALE GENOMIC DNA]</scope>
    <source>
        <strain evidence="13 14">14</strain>
    </source>
</reference>
<feature type="binding site" evidence="11">
    <location>
        <position position="335"/>
    </location>
    <ligand>
        <name>Mg(2+)</name>
        <dbReference type="ChEBI" id="CHEBI:18420"/>
    </ligand>
</feature>
<dbReference type="InterPro" id="IPR024932">
    <property type="entry name" value="ApbE"/>
</dbReference>
<feature type="binding site" evidence="11">
    <location>
        <position position="331"/>
    </location>
    <ligand>
        <name>Mg(2+)</name>
        <dbReference type="ChEBI" id="CHEBI:18420"/>
    </ligand>
</feature>